<evidence type="ECO:0000313" key="3">
    <source>
        <dbReference type="Proteomes" id="UP000252893"/>
    </source>
</evidence>
<dbReference type="OrthoDB" id="7206605at2"/>
<gene>
    <name evidence="2" type="ORF">DFR47_10756</name>
</gene>
<dbReference type="AlphaFoldDB" id="A0A366DPZ5"/>
<keyword evidence="1" id="KW-0732">Signal</keyword>
<reference evidence="2 3" key="1">
    <citation type="submission" date="2018-06" db="EMBL/GenBank/DDBJ databases">
        <title>Genomic Encyclopedia of Type Strains, Phase IV (KMG-IV): sequencing the most valuable type-strain genomes for metagenomic binning, comparative biology and taxonomic classification.</title>
        <authorList>
            <person name="Goeker M."/>
        </authorList>
    </citation>
    <scope>NUCLEOTIDE SEQUENCE [LARGE SCALE GENOMIC DNA]</scope>
    <source>
        <strain evidence="2 3">DSM 25619</strain>
    </source>
</reference>
<dbReference type="RefSeq" id="WP_113945479.1">
    <property type="nucleotide sequence ID" value="NZ_JBHEEG010000009.1"/>
</dbReference>
<feature type="chain" id="PRO_5016635809" description="Lipoprotein" evidence="1">
    <location>
        <begin position="23"/>
        <end position="246"/>
    </location>
</feature>
<dbReference type="EMBL" id="QNRH01000007">
    <property type="protein sequence ID" value="RBO92157.1"/>
    <property type="molecule type" value="Genomic_DNA"/>
</dbReference>
<comment type="caution">
    <text evidence="2">The sequence shown here is derived from an EMBL/GenBank/DDBJ whole genome shotgun (WGS) entry which is preliminary data.</text>
</comment>
<evidence type="ECO:0000256" key="1">
    <source>
        <dbReference type="SAM" id="SignalP"/>
    </source>
</evidence>
<feature type="signal peptide" evidence="1">
    <location>
        <begin position="1"/>
        <end position="22"/>
    </location>
</feature>
<proteinExistence type="predicted"/>
<accession>A0A366DPZ5</accession>
<sequence>MKYHNIALACSLSLLAAMPALAASEKSLFNADDVNRDVVPAGTPAAFEVAFPNAQFSEAKRKIGENTFSFVPLAFIPLSDTQVALVSTGASDCTSQACSGTNSVHYLEHSAGEPQYPYTLKGEWLDVGMSGVMGNPASRWGWSKEIADAPVLYTEAGGTWQGRSCTFAILTELTAKEPVEIARIPLHMSDASSEDKAVSFDGEIIAADKGQSITVSYSGSESFQAMYKRGADGRFQLEGKSRVPEC</sequence>
<protein>
    <recommendedName>
        <fullName evidence="4">Lipoprotein</fullName>
    </recommendedName>
</protein>
<keyword evidence="3" id="KW-1185">Reference proteome</keyword>
<dbReference type="Proteomes" id="UP000252893">
    <property type="component" value="Unassembled WGS sequence"/>
</dbReference>
<name>A0A366DPZ5_9HYPH</name>
<evidence type="ECO:0000313" key="2">
    <source>
        <dbReference type="EMBL" id="RBO92157.1"/>
    </source>
</evidence>
<evidence type="ECO:0008006" key="4">
    <source>
        <dbReference type="Google" id="ProtNLM"/>
    </source>
</evidence>
<organism evidence="2 3">
    <name type="scientific">Pseudochrobactrum asaccharolyticum</name>
    <dbReference type="NCBI Taxonomy" id="354351"/>
    <lineage>
        <taxon>Bacteria</taxon>
        <taxon>Pseudomonadati</taxon>
        <taxon>Pseudomonadota</taxon>
        <taxon>Alphaproteobacteria</taxon>
        <taxon>Hyphomicrobiales</taxon>
        <taxon>Brucellaceae</taxon>
        <taxon>Pseudochrobactrum</taxon>
    </lineage>
</organism>